<evidence type="ECO:0000313" key="13">
    <source>
        <dbReference type="EMBL" id="SVA38016.1"/>
    </source>
</evidence>
<accession>A0A381VCD0</accession>
<evidence type="ECO:0000256" key="7">
    <source>
        <dbReference type="ARBA" id="ARBA00023065"/>
    </source>
</evidence>
<keyword evidence="9" id="KW-0472">Membrane</keyword>
<evidence type="ECO:0000256" key="6">
    <source>
        <dbReference type="ARBA" id="ARBA00023004"/>
    </source>
</evidence>
<dbReference type="GO" id="GO:0015344">
    <property type="term" value="F:siderophore uptake transmembrane transporter activity"/>
    <property type="evidence" value="ECO:0007669"/>
    <property type="project" value="TreeGrafter"/>
</dbReference>
<dbReference type="InterPro" id="IPR037066">
    <property type="entry name" value="Plug_dom_sf"/>
</dbReference>
<dbReference type="InterPro" id="IPR039426">
    <property type="entry name" value="TonB-dep_rcpt-like"/>
</dbReference>
<evidence type="ECO:0000256" key="8">
    <source>
        <dbReference type="ARBA" id="ARBA00023077"/>
    </source>
</evidence>
<evidence type="ECO:0000259" key="11">
    <source>
        <dbReference type="Pfam" id="PF00593"/>
    </source>
</evidence>
<keyword evidence="5" id="KW-0732">Signal</keyword>
<sequence>MKKIIGCFFLSIFCSYSQITEKDSLTIVDVHLEEVVVAAFRASDDTPVTYSEITREELRPFNIGQDIPTLLKYTPGVITHSDSGNGIGYSAMHIRGSDETRINVTINGIPLNDAESLNSYWVDLPDLSSSVNNIQIQRGVGTSTNGAGAFGGSINILTDVHSNEPIGEYSTSFGSYGTLKNTFNFSTGLLNDKIEFSGRLSKIESDGYIDRASSNLRSYFLQAIYETDETVLKFLNMAGHEITYQSWYGIDGATLENDRTYNPAGLYTDDEGNIHFYDNQEDNYKQDHYQFHWNQRLNNNWVSNFSLHYTYGRGYYEEYVEDQHMEDYGLDHNDEEEEEEELTDLIRRKWLDNDFYGTVFNFIKTTNKYELVLGGSWNNYYGKHFGEVIWARHAGESEIRHKYYDLYGDKTELNLYSKLDYHLNEKISLFADLQLRSINYDASLPGEFATHDGHVHGNPGDIPLEAIDKKYKFFNPKLGIYYKMNSRNEFYFSYARANREPSRTDFSNGNPNHEELDDFELGYKSKTNNSQSKANLYFMNYTNQLVLTGQIDDVGNRIKTNSGKSYRLGVEIEDTRSLGNKLSLYTNITGSINKNKDFYYVYDGELQNFGDTDLSFSPNLIGVISFNYELIENLDLSLNTKYISDQYMSNINSNTSKLDSFTIVDLNVFYQFSIPELIDNVSVSLLVNNLFNKLYVNHGYHYTYDDTWSDPNQIVSIEGVGYYPQATRNYLLGITFRF</sequence>
<dbReference type="PROSITE" id="PS52016">
    <property type="entry name" value="TONB_DEPENDENT_REC_3"/>
    <property type="match status" value="1"/>
</dbReference>
<evidence type="ECO:0000256" key="2">
    <source>
        <dbReference type="ARBA" id="ARBA00022448"/>
    </source>
</evidence>
<gene>
    <name evidence="13" type="ORF">METZ01_LOCUS90870</name>
</gene>
<keyword evidence="2" id="KW-0813">Transport</keyword>
<dbReference type="SUPFAM" id="SSF56935">
    <property type="entry name" value="Porins"/>
    <property type="match status" value="1"/>
</dbReference>
<organism evidence="13">
    <name type="scientific">marine metagenome</name>
    <dbReference type="NCBI Taxonomy" id="408172"/>
    <lineage>
        <taxon>unclassified sequences</taxon>
        <taxon>metagenomes</taxon>
        <taxon>ecological metagenomes</taxon>
    </lineage>
</organism>
<dbReference type="InterPro" id="IPR036942">
    <property type="entry name" value="Beta-barrel_TonB_sf"/>
</dbReference>
<dbReference type="InterPro" id="IPR000531">
    <property type="entry name" value="Beta-barrel_TonB"/>
</dbReference>
<keyword evidence="8" id="KW-0798">TonB box</keyword>
<keyword evidence="6" id="KW-0408">Iron</keyword>
<dbReference type="PANTHER" id="PTHR32552:SF68">
    <property type="entry name" value="FERRICHROME OUTER MEMBRANE TRANSPORTER_PHAGE RECEPTOR"/>
    <property type="match status" value="1"/>
</dbReference>
<feature type="domain" description="TonB-dependent receptor plug" evidence="12">
    <location>
        <begin position="44"/>
        <end position="152"/>
    </location>
</feature>
<evidence type="ECO:0008006" key="14">
    <source>
        <dbReference type="Google" id="ProtNLM"/>
    </source>
</evidence>
<keyword evidence="3" id="KW-0410">Iron transport</keyword>
<dbReference type="PANTHER" id="PTHR32552">
    <property type="entry name" value="FERRICHROME IRON RECEPTOR-RELATED"/>
    <property type="match status" value="1"/>
</dbReference>
<evidence type="ECO:0000256" key="10">
    <source>
        <dbReference type="ARBA" id="ARBA00023237"/>
    </source>
</evidence>
<comment type="subcellular location">
    <subcellularLocation>
        <location evidence="1">Cell outer membrane</location>
        <topology evidence="1">Multi-pass membrane protein</topology>
    </subcellularLocation>
</comment>
<evidence type="ECO:0000256" key="3">
    <source>
        <dbReference type="ARBA" id="ARBA00022496"/>
    </source>
</evidence>
<name>A0A381VCD0_9ZZZZ</name>
<evidence type="ECO:0000259" key="12">
    <source>
        <dbReference type="Pfam" id="PF07715"/>
    </source>
</evidence>
<dbReference type="Gene3D" id="2.170.130.10">
    <property type="entry name" value="TonB-dependent receptor, plug domain"/>
    <property type="match status" value="1"/>
</dbReference>
<evidence type="ECO:0000256" key="4">
    <source>
        <dbReference type="ARBA" id="ARBA00022692"/>
    </source>
</evidence>
<keyword evidence="4" id="KW-0812">Transmembrane</keyword>
<evidence type="ECO:0000256" key="5">
    <source>
        <dbReference type="ARBA" id="ARBA00022729"/>
    </source>
</evidence>
<evidence type="ECO:0000256" key="9">
    <source>
        <dbReference type="ARBA" id="ARBA00023136"/>
    </source>
</evidence>
<dbReference type="EMBL" id="UINC01008447">
    <property type="protein sequence ID" value="SVA38016.1"/>
    <property type="molecule type" value="Genomic_DNA"/>
</dbReference>
<dbReference type="Pfam" id="PF00593">
    <property type="entry name" value="TonB_dep_Rec_b-barrel"/>
    <property type="match status" value="1"/>
</dbReference>
<dbReference type="InterPro" id="IPR012910">
    <property type="entry name" value="Plug_dom"/>
</dbReference>
<keyword evidence="10" id="KW-0998">Cell outer membrane</keyword>
<proteinExistence type="predicted"/>
<keyword evidence="7" id="KW-0406">Ion transport</keyword>
<dbReference type="Gene3D" id="2.40.170.20">
    <property type="entry name" value="TonB-dependent receptor, beta-barrel domain"/>
    <property type="match status" value="1"/>
</dbReference>
<evidence type="ECO:0000256" key="1">
    <source>
        <dbReference type="ARBA" id="ARBA00004571"/>
    </source>
</evidence>
<dbReference type="Pfam" id="PF07715">
    <property type="entry name" value="Plug"/>
    <property type="match status" value="1"/>
</dbReference>
<feature type="domain" description="TonB-dependent receptor-like beta-barrel" evidence="11">
    <location>
        <begin position="248"/>
        <end position="690"/>
    </location>
</feature>
<dbReference type="AlphaFoldDB" id="A0A381VCD0"/>
<protein>
    <recommendedName>
        <fullName evidence="14">TonB-dependent receptor plug domain-containing protein</fullName>
    </recommendedName>
</protein>
<dbReference type="GO" id="GO:0009279">
    <property type="term" value="C:cell outer membrane"/>
    <property type="evidence" value="ECO:0007669"/>
    <property type="project" value="UniProtKB-SubCell"/>
</dbReference>
<reference evidence="13" key="1">
    <citation type="submission" date="2018-05" db="EMBL/GenBank/DDBJ databases">
        <authorList>
            <person name="Lanie J.A."/>
            <person name="Ng W.-L."/>
            <person name="Kazmierczak K.M."/>
            <person name="Andrzejewski T.M."/>
            <person name="Davidsen T.M."/>
            <person name="Wayne K.J."/>
            <person name="Tettelin H."/>
            <person name="Glass J.I."/>
            <person name="Rusch D."/>
            <person name="Podicherti R."/>
            <person name="Tsui H.-C.T."/>
            <person name="Winkler M.E."/>
        </authorList>
    </citation>
    <scope>NUCLEOTIDE SEQUENCE</scope>
</reference>